<reference evidence="2" key="2">
    <citation type="submission" date="2022-06" db="UniProtKB">
        <authorList>
            <consortium name="EnsemblMetazoa"/>
        </authorList>
    </citation>
    <scope>IDENTIFICATION</scope>
    <source>
        <strain evidence="2">PS312</strain>
    </source>
</reference>
<feature type="compositionally biased region" description="Gly residues" evidence="1">
    <location>
        <begin position="7"/>
        <end position="19"/>
    </location>
</feature>
<dbReference type="EnsemblMetazoa" id="PPA34483.1">
    <property type="protein sequence ID" value="PPA34483.1"/>
    <property type="gene ID" value="WBGene00272852"/>
</dbReference>
<gene>
    <name evidence="2" type="primary">WBGene00272852</name>
</gene>
<proteinExistence type="predicted"/>
<feature type="region of interest" description="Disordered" evidence="1">
    <location>
        <begin position="69"/>
        <end position="94"/>
    </location>
</feature>
<keyword evidence="3" id="KW-1185">Reference proteome</keyword>
<dbReference type="Proteomes" id="UP000005239">
    <property type="component" value="Unassembled WGS sequence"/>
</dbReference>
<organism evidence="2 3">
    <name type="scientific">Pristionchus pacificus</name>
    <name type="common">Parasitic nematode worm</name>
    <dbReference type="NCBI Taxonomy" id="54126"/>
    <lineage>
        <taxon>Eukaryota</taxon>
        <taxon>Metazoa</taxon>
        <taxon>Ecdysozoa</taxon>
        <taxon>Nematoda</taxon>
        <taxon>Chromadorea</taxon>
        <taxon>Rhabditida</taxon>
        <taxon>Rhabditina</taxon>
        <taxon>Diplogasteromorpha</taxon>
        <taxon>Diplogasteroidea</taxon>
        <taxon>Neodiplogasteridae</taxon>
        <taxon>Pristionchus</taxon>
    </lineage>
</organism>
<accession>A0A8R1YRA4</accession>
<sequence length="126" mass="13677">MWIQGSKGWGGGRSGGGWEGLNSHGVTTTDFGDTTREWMEEGVVLLLSCAPAAPSSSLPLFSRPISTEAPRISRKGTEDLKRHRGSQAWHRESTRSSLRIATLGRPISTLAPRISTKGIEDLHEPL</sequence>
<feature type="region of interest" description="Disordered" evidence="1">
    <location>
        <begin position="1"/>
        <end position="30"/>
    </location>
</feature>
<evidence type="ECO:0000256" key="1">
    <source>
        <dbReference type="SAM" id="MobiDB-lite"/>
    </source>
</evidence>
<accession>A0A2A6CGH2</accession>
<protein>
    <submittedName>
        <fullName evidence="2">Uncharacterized protein</fullName>
    </submittedName>
</protein>
<reference evidence="3" key="1">
    <citation type="journal article" date="2008" name="Nat. Genet.">
        <title>The Pristionchus pacificus genome provides a unique perspective on nematode lifestyle and parasitism.</title>
        <authorList>
            <person name="Dieterich C."/>
            <person name="Clifton S.W."/>
            <person name="Schuster L.N."/>
            <person name="Chinwalla A."/>
            <person name="Delehaunty K."/>
            <person name="Dinkelacker I."/>
            <person name="Fulton L."/>
            <person name="Fulton R."/>
            <person name="Godfrey J."/>
            <person name="Minx P."/>
            <person name="Mitreva M."/>
            <person name="Roeseler W."/>
            <person name="Tian H."/>
            <person name="Witte H."/>
            <person name="Yang S.P."/>
            <person name="Wilson R.K."/>
            <person name="Sommer R.J."/>
        </authorList>
    </citation>
    <scope>NUCLEOTIDE SEQUENCE [LARGE SCALE GENOMIC DNA]</scope>
    <source>
        <strain evidence="3">PS312</strain>
    </source>
</reference>
<evidence type="ECO:0000313" key="2">
    <source>
        <dbReference type="EnsemblMetazoa" id="PPA34483.1"/>
    </source>
</evidence>
<evidence type="ECO:0000313" key="3">
    <source>
        <dbReference type="Proteomes" id="UP000005239"/>
    </source>
</evidence>
<dbReference type="AlphaFoldDB" id="A0A2A6CGH2"/>
<name>A0A2A6CGH2_PRIPA</name>